<dbReference type="PATRIC" id="fig|1603606.3.peg.3523"/>
<proteinExistence type="predicted"/>
<dbReference type="Proteomes" id="UP000057158">
    <property type="component" value="Chromosome"/>
</dbReference>
<keyword evidence="1" id="KW-0732">Signal</keyword>
<sequence length="221" mass="25088">MKGFCRRHVHRLLILLLLTLTACPASTRLTGAWKDTDFHGRIHQVLVIGISGQETTRKMFENAFAEALATYGVRAVPGYKLIRGDEVEKEEEIMAKARGAGVDSVLITKVISIDREKEQVTDVDAYGPEYDRFYTYGRSYPYHYRPRYDSWYHDYYGSYTQVRTYTVEYKVASLETTLYDFPGGGAVWSALSRTVTMDTLSEEIDGIVKALVERLAADGLI</sequence>
<dbReference type="PROSITE" id="PS51257">
    <property type="entry name" value="PROKAR_LIPOPROTEIN"/>
    <property type="match status" value="1"/>
</dbReference>
<evidence type="ECO:0008006" key="4">
    <source>
        <dbReference type="Google" id="ProtNLM"/>
    </source>
</evidence>
<keyword evidence="3" id="KW-1185">Reference proteome</keyword>
<protein>
    <recommendedName>
        <fullName evidence="4">Lipoprotein</fullName>
    </recommendedName>
</protein>
<name>A0A0M4DKX3_9BACT</name>
<feature type="chain" id="PRO_5005792522" description="Lipoprotein" evidence="1">
    <location>
        <begin position="28"/>
        <end position="221"/>
    </location>
</feature>
<dbReference type="RefSeq" id="WP_053551958.1">
    <property type="nucleotide sequence ID" value="NZ_CP010802.1"/>
</dbReference>
<evidence type="ECO:0000313" key="2">
    <source>
        <dbReference type="EMBL" id="ALC17995.1"/>
    </source>
</evidence>
<dbReference type="OrthoDB" id="5396048at2"/>
<evidence type="ECO:0000256" key="1">
    <source>
        <dbReference type="SAM" id="SignalP"/>
    </source>
</evidence>
<evidence type="ECO:0000313" key="3">
    <source>
        <dbReference type="Proteomes" id="UP000057158"/>
    </source>
</evidence>
<accession>A0A0M4DKX3</accession>
<dbReference type="EMBL" id="CP010802">
    <property type="protein sequence ID" value="ALC17995.1"/>
    <property type="molecule type" value="Genomic_DNA"/>
</dbReference>
<reference evidence="2 3" key="1">
    <citation type="submission" date="2015-07" db="EMBL/GenBank/DDBJ databases">
        <title>Isolation and Genomic Characterization of a Novel Halophilic Metal-Reducing Deltaproteobacterium from the Deep Subsurface.</title>
        <authorList>
            <person name="Badalamenti J.P."/>
            <person name="Summers Z.M."/>
            <person name="Gralnick J.A."/>
            <person name="Bond D.R."/>
        </authorList>
    </citation>
    <scope>NUCLEOTIDE SEQUENCE [LARGE SCALE GENOMIC DNA]</scope>
    <source>
        <strain evidence="2 3">WTL</strain>
    </source>
</reference>
<feature type="signal peptide" evidence="1">
    <location>
        <begin position="1"/>
        <end position="27"/>
    </location>
</feature>
<dbReference type="AlphaFoldDB" id="A0A0M4DKX3"/>
<organism evidence="2 3">
    <name type="scientific">Desulfuromonas soudanensis</name>
    <dbReference type="NCBI Taxonomy" id="1603606"/>
    <lineage>
        <taxon>Bacteria</taxon>
        <taxon>Pseudomonadati</taxon>
        <taxon>Thermodesulfobacteriota</taxon>
        <taxon>Desulfuromonadia</taxon>
        <taxon>Desulfuromonadales</taxon>
        <taxon>Desulfuromonadaceae</taxon>
        <taxon>Desulfuromonas</taxon>
    </lineage>
</organism>
<gene>
    <name evidence="2" type="ORF">DSOUD_3275</name>
</gene>
<dbReference type="STRING" id="1603606.DSOUD_3275"/>
<dbReference type="KEGG" id="des:DSOUD_3275"/>